<reference evidence="2" key="1">
    <citation type="journal article" date="2009" name="PLoS Genet.">
        <title>Sequencing, mapping, and analysis of 27,455 maize full-length cDNAs.</title>
        <authorList>
            <person name="Soderlund C."/>
            <person name="Descour A."/>
            <person name="Kudrna D."/>
            <person name="Bomhoff M."/>
            <person name="Boyd L."/>
            <person name="Currie J."/>
            <person name="Angelova A."/>
            <person name="Collura K."/>
            <person name="Wissotski M."/>
            <person name="Ashley E."/>
            <person name="Morrow D."/>
            <person name="Fernandes J."/>
            <person name="Walbot V."/>
            <person name="Yu Y."/>
        </authorList>
    </citation>
    <scope>NUCLEOTIDE SEQUENCE</scope>
    <source>
        <strain evidence="2">B73</strain>
    </source>
</reference>
<organism evidence="2">
    <name type="scientific">Zea mays</name>
    <name type="common">Maize</name>
    <dbReference type="NCBI Taxonomy" id="4577"/>
    <lineage>
        <taxon>Eukaryota</taxon>
        <taxon>Viridiplantae</taxon>
        <taxon>Streptophyta</taxon>
        <taxon>Embryophyta</taxon>
        <taxon>Tracheophyta</taxon>
        <taxon>Spermatophyta</taxon>
        <taxon>Magnoliopsida</taxon>
        <taxon>Liliopsida</taxon>
        <taxon>Poales</taxon>
        <taxon>Poaceae</taxon>
        <taxon>PACMAD clade</taxon>
        <taxon>Panicoideae</taxon>
        <taxon>Andropogonodae</taxon>
        <taxon>Andropogoneae</taxon>
        <taxon>Tripsacinae</taxon>
        <taxon>Zea</taxon>
    </lineage>
</organism>
<evidence type="ECO:0000256" key="1">
    <source>
        <dbReference type="SAM" id="MobiDB-lite"/>
    </source>
</evidence>
<accession>B8A150</accession>
<evidence type="ECO:0000313" key="2">
    <source>
        <dbReference type="EMBL" id="ACL53899.1"/>
    </source>
</evidence>
<feature type="compositionally biased region" description="Basic residues" evidence="1">
    <location>
        <begin position="55"/>
        <end position="88"/>
    </location>
</feature>
<proteinExistence type="evidence at transcript level"/>
<name>B8A150_MAIZE</name>
<sequence length="215" mass="24652">MPAAVVGRRPVPLLDQDRHGRRPPGQPERLQRDGAGRFRVARREHAGRVHEPRRLRARRHQPAPRPPARHRGRARHPRRAPRGHRRQPRLREQVLLQGSPRRGDVRHPARPRALPVQRRQGGRHHGGVVQQPETGHHLRAPHAVRLLSADPHAGALQGATGGRQCRGSHQVQVHRWVLRLRPSMHLVSALCMRRQWLCVIFLVTEWATSWRSATV</sequence>
<feature type="region of interest" description="Disordered" evidence="1">
    <location>
        <begin position="1"/>
        <end position="131"/>
    </location>
</feature>
<dbReference type="EMBL" id="BT055292">
    <property type="protein sequence ID" value="ACL53899.1"/>
    <property type="molecule type" value="mRNA"/>
</dbReference>
<dbReference type="AlphaFoldDB" id="B8A150"/>
<feature type="compositionally biased region" description="Basic and acidic residues" evidence="1">
    <location>
        <begin position="29"/>
        <end position="54"/>
    </location>
</feature>
<protein>
    <submittedName>
        <fullName evidence="2">Uncharacterized protein</fullName>
    </submittedName>
</protein>